<reference evidence="1" key="1">
    <citation type="journal article" date="2014" name="Front. Microbiol.">
        <title>High frequency of phylogenetically diverse reductive dehalogenase-homologous genes in deep subseafloor sedimentary metagenomes.</title>
        <authorList>
            <person name="Kawai M."/>
            <person name="Futagami T."/>
            <person name="Toyoda A."/>
            <person name="Takaki Y."/>
            <person name="Nishi S."/>
            <person name="Hori S."/>
            <person name="Arai W."/>
            <person name="Tsubouchi T."/>
            <person name="Morono Y."/>
            <person name="Uchiyama I."/>
            <person name="Ito T."/>
            <person name="Fujiyama A."/>
            <person name="Inagaki F."/>
            <person name="Takami H."/>
        </authorList>
    </citation>
    <scope>NUCLEOTIDE SEQUENCE</scope>
    <source>
        <strain evidence="1">Expedition CK06-06</strain>
    </source>
</reference>
<name>X0V2Z0_9ZZZZ</name>
<accession>X0V2Z0</accession>
<proteinExistence type="predicted"/>
<evidence type="ECO:0000313" key="1">
    <source>
        <dbReference type="EMBL" id="GAG06908.1"/>
    </source>
</evidence>
<feature type="non-terminal residue" evidence="1">
    <location>
        <position position="123"/>
    </location>
</feature>
<dbReference type="EMBL" id="BARS01023039">
    <property type="protein sequence ID" value="GAG06908.1"/>
    <property type="molecule type" value="Genomic_DNA"/>
</dbReference>
<dbReference type="AlphaFoldDB" id="X0V2Z0"/>
<organism evidence="1">
    <name type="scientific">marine sediment metagenome</name>
    <dbReference type="NCBI Taxonomy" id="412755"/>
    <lineage>
        <taxon>unclassified sequences</taxon>
        <taxon>metagenomes</taxon>
        <taxon>ecological metagenomes</taxon>
    </lineage>
</organism>
<gene>
    <name evidence="1" type="ORF">S01H1_36738</name>
</gene>
<comment type="caution">
    <text evidence="1">The sequence shown here is derived from an EMBL/GenBank/DDBJ whole genome shotgun (WGS) entry which is preliminary data.</text>
</comment>
<protein>
    <recommendedName>
        <fullName evidence="2">HNH domain-containing protein</fullName>
    </recommendedName>
</protein>
<sequence length="123" mass="14379">MENKIDICYLCGKKLKGNIDDDHVPPKQFYAKSIRKMHNPNLFTLPTHISCNNSYQMDEDYFVHSLAPLTIGSYSGSSIWKDISKRMKRPESKKINMMVPREFNQNIILPDNKIIKRFDGKRT</sequence>
<evidence type="ECO:0008006" key="2">
    <source>
        <dbReference type="Google" id="ProtNLM"/>
    </source>
</evidence>